<keyword evidence="6" id="KW-0053">Apoptosis</keyword>
<accession>A0AAD3MEQ7</accession>
<evidence type="ECO:0000256" key="6">
    <source>
        <dbReference type="ARBA" id="ARBA00022703"/>
    </source>
</evidence>
<dbReference type="GO" id="GO:0006309">
    <property type="term" value="P:apoptotic DNA fragmentation"/>
    <property type="evidence" value="ECO:0007669"/>
    <property type="project" value="TreeGrafter"/>
</dbReference>
<evidence type="ECO:0000256" key="3">
    <source>
        <dbReference type="ARBA" id="ARBA00007527"/>
    </source>
</evidence>
<organism evidence="19 20">
    <name type="scientific">Lates japonicus</name>
    <name type="common">Japanese lates</name>
    <dbReference type="NCBI Taxonomy" id="270547"/>
    <lineage>
        <taxon>Eukaryota</taxon>
        <taxon>Metazoa</taxon>
        <taxon>Chordata</taxon>
        <taxon>Craniata</taxon>
        <taxon>Vertebrata</taxon>
        <taxon>Euteleostomi</taxon>
        <taxon>Actinopterygii</taxon>
        <taxon>Neopterygii</taxon>
        <taxon>Teleostei</taxon>
        <taxon>Neoteleostei</taxon>
        <taxon>Acanthomorphata</taxon>
        <taxon>Carangaria</taxon>
        <taxon>Carangaria incertae sedis</taxon>
        <taxon>Centropomidae</taxon>
        <taxon>Lates</taxon>
    </lineage>
</organism>
<evidence type="ECO:0000313" key="19">
    <source>
        <dbReference type="EMBL" id="GLD53143.1"/>
    </source>
</evidence>
<evidence type="ECO:0000256" key="15">
    <source>
        <dbReference type="ARBA" id="ARBA00041393"/>
    </source>
</evidence>
<proteinExistence type="inferred from homology"/>
<comment type="subcellular location">
    <subcellularLocation>
        <location evidence="2">Lysosome</location>
    </subcellularLocation>
</comment>
<evidence type="ECO:0000256" key="17">
    <source>
        <dbReference type="ARBA" id="ARBA00043033"/>
    </source>
</evidence>
<evidence type="ECO:0000256" key="5">
    <source>
        <dbReference type="ARBA" id="ARBA00022473"/>
    </source>
</evidence>
<evidence type="ECO:0000256" key="12">
    <source>
        <dbReference type="ARBA" id="ARBA00023180"/>
    </source>
</evidence>
<keyword evidence="12" id="KW-0325">Glycoprotein</keyword>
<comment type="catalytic activity">
    <reaction evidence="1">
        <text>Endonucleolytic cleavage to nucleoside 3'-phosphates and 3'-phosphooligonucleotide end-products.</text>
        <dbReference type="EC" id="3.1.22.1"/>
    </reaction>
</comment>
<keyword evidence="8" id="KW-0732">Signal</keyword>
<evidence type="ECO:0000256" key="8">
    <source>
        <dbReference type="ARBA" id="ARBA00022729"/>
    </source>
</evidence>
<evidence type="ECO:0000256" key="7">
    <source>
        <dbReference type="ARBA" id="ARBA00022722"/>
    </source>
</evidence>
<comment type="function">
    <text evidence="18">Hydrolyzes DNA under acidic conditions with a preference for double-stranded DNA. Plays a major role in the clearance of nucleic acids generated through apoptosis, hence preventing autoinflammation. Necessary for proper fetal development and for definitive erythropoiesis in fetal liver and bone marrow, where it degrades nuclear DNA expelled from erythroid precursor cells.</text>
</comment>
<dbReference type="PANTHER" id="PTHR10858">
    <property type="entry name" value="DEOXYRIBONUCLEASE II"/>
    <property type="match status" value="1"/>
</dbReference>
<dbReference type="EMBL" id="BRZM01000016">
    <property type="protein sequence ID" value="GLD53143.1"/>
    <property type="molecule type" value="Genomic_DNA"/>
</dbReference>
<comment type="similarity">
    <text evidence="3">Belongs to the DNase II family.</text>
</comment>
<sequence>MKTFTQKKKELVMCCLQWGTNEDKDALSEMVLFLFLLILLVPLGDSTSPISCYNDNGEAVDWFYMYKLPKEHSRKSSTEGEMYLLLDKGSEGWTEGKGTVNNTAGALGRTVGQLYSQGQNTEVAYILYNDQRPPEDFGDRWFNDSGSRGGHTKGVVLLDKNQGFWLVHSTPHFPPVRQAGEYYYPSSGVTNGQNFICVTYPLDRFQTIGEQLQINQPNVYDCDVPESLATLVPALAAVCKKKHLSGHIFPHAHPVSNRSVTLTSKDGTNFISFAKGASFDDDLYHSWVAPTLQSDLLVQFWIRSTGILPSDCSLGWKVLDITLIHPGQAFTFKASQDHSKWAVSPKAAREGLAGGGGGGWVCVGDINRNEAEEKRGGGTVCLQDPVVWKAYRTAALECEACGGGTIQC</sequence>
<evidence type="ECO:0000256" key="10">
    <source>
        <dbReference type="ARBA" id="ARBA00022801"/>
    </source>
</evidence>
<evidence type="ECO:0000256" key="9">
    <source>
        <dbReference type="ARBA" id="ARBA00022759"/>
    </source>
</evidence>
<keyword evidence="7" id="KW-0540">Nuclease</keyword>
<dbReference type="EC" id="3.1.22.1" evidence="4"/>
<keyword evidence="11" id="KW-1015">Disulfide bond</keyword>
<evidence type="ECO:0000256" key="11">
    <source>
        <dbReference type="ARBA" id="ARBA00023157"/>
    </source>
</evidence>
<evidence type="ECO:0000256" key="2">
    <source>
        <dbReference type="ARBA" id="ARBA00004371"/>
    </source>
</evidence>
<reference evidence="19" key="1">
    <citation type="submission" date="2022-08" db="EMBL/GenBank/DDBJ databases">
        <title>Genome sequencing of akame (Lates japonicus).</title>
        <authorList>
            <person name="Hashiguchi Y."/>
            <person name="Takahashi H."/>
        </authorList>
    </citation>
    <scope>NUCLEOTIDE SEQUENCE</scope>
    <source>
        <strain evidence="19">Kochi</strain>
    </source>
</reference>
<name>A0AAD3MEQ7_LATJO</name>
<dbReference type="AlphaFoldDB" id="A0AAD3MEQ7"/>
<keyword evidence="10" id="KW-0378">Hydrolase</keyword>
<evidence type="ECO:0000256" key="4">
    <source>
        <dbReference type="ARBA" id="ARBA00012036"/>
    </source>
</evidence>
<keyword evidence="20" id="KW-1185">Reference proteome</keyword>
<dbReference type="PANTHER" id="PTHR10858:SF9">
    <property type="entry name" value="DEOXYRIBONUCLEASE-2-ALPHA"/>
    <property type="match status" value="1"/>
</dbReference>
<evidence type="ECO:0000256" key="18">
    <source>
        <dbReference type="ARBA" id="ARBA00045381"/>
    </source>
</evidence>
<dbReference type="InterPro" id="IPR004947">
    <property type="entry name" value="DNase_II"/>
</dbReference>
<dbReference type="Pfam" id="PF03265">
    <property type="entry name" value="DNase_II"/>
    <property type="match status" value="1"/>
</dbReference>
<gene>
    <name evidence="19" type="ORF">AKAME5_000593000</name>
</gene>
<protein>
    <recommendedName>
        <fullName evidence="14">Deoxyribonuclease-2-alpha</fullName>
        <ecNumber evidence="4">3.1.22.1</ecNumber>
    </recommendedName>
    <alternativeName>
        <fullName evidence="15">Acid DNase</fullName>
    </alternativeName>
    <alternativeName>
        <fullName evidence="17">Deoxyribonuclease II alpha</fullName>
    </alternativeName>
    <alternativeName>
        <fullName evidence="16">Lysosomal DNase II</fullName>
    </alternativeName>
</protein>
<dbReference type="GO" id="GO:0004531">
    <property type="term" value="F:deoxyribonuclease II activity"/>
    <property type="evidence" value="ECO:0007669"/>
    <property type="project" value="UniProtKB-EC"/>
</dbReference>
<keyword evidence="9" id="KW-0255">Endonuclease</keyword>
<evidence type="ECO:0000256" key="16">
    <source>
        <dbReference type="ARBA" id="ARBA00041918"/>
    </source>
</evidence>
<evidence type="ECO:0000313" key="20">
    <source>
        <dbReference type="Proteomes" id="UP001279410"/>
    </source>
</evidence>
<evidence type="ECO:0000256" key="1">
    <source>
        <dbReference type="ARBA" id="ARBA00000447"/>
    </source>
</evidence>
<evidence type="ECO:0000256" key="13">
    <source>
        <dbReference type="ARBA" id="ARBA00023228"/>
    </source>
</evidence>
<dbReference type="GO" id="GO:0005764">
    <property type="term" value="C:lysosome"/>
    <property type="evidence" value="ECO:0007669"/>
    <property type="project" value="UniProtKB-SubCell"/>
</dbReference>
<evidence type="ECO:0000256" key="14">
    <source>
        <dbReference type="ARBA" id="ARBA00039868"/>
    </source>
</evidence>
<keyword evidence="13" id="KW-0458">Lysosome</keyword>
<dbReference type="Proteomes" id="UP001279410">
    <property type="component" value="Unassembled WGS sequence"/>
</dbReference>
<comment type="caution">
    <text evidence="19">The sequence shown here is derived from an EMBL/GenBank/DDBJ whole genome shotgun (WGS) entry which is preliminary data.</text>
</comment>
<keyword evidence="5" id="KW-0217">Developmental protein</keyword>